<proteinExistence type="predicted"/>
<dbReference type="EMBL" id="LGUA01004442">
    <property type="protein sequence ID" value="OAX76847.1"/>
    <property type="molecule type" value="Genomic_DNA"/>
</dbReference>
<name>A0A1B7NJQ4_9EURO</name>
<dbReference type="Proteomes" id="UP000091918">
    <property type="component" value="Unassembled WGS sequence"/>
</dbReference>
<protein>
    <submittedName>
        <fullName evidence="1">Uncharacterized protein</fullName>
    </submittedName>
</protein>
<reference evidence="1 2" key="1">
    <citation type="submission" date="2015-07" db="EMBL/GenBank/DDBJ databases">
        <title>Emmonsia species relationships and genome sequence.</title>
        <authorList>
            <person name="Cuomo C.A."/>
            <person name="Schwartz I.S."/>
            <person name="Kenyon C."/>
            <person name="de Hoog G.S."/>
            <person name="Govender N.P."/>
            <person name="Botha A."/>
            <person name="Moreno L."/>
            <person name="de Vries M."/>
            <person name="Munoz J.F."/>
            <person name="Stielow J.B."/>
        </authorList>
    </citation>
    <scope>NUCLEOTIDE SEQUENCE [LARGE SCALE GENOMIC DNA]</scope>
    <source>
        <strain evidence="1 2">CBS 136260</strain>
    </source>
</reference>
<gene>
    <name evidence="1" type="ORF">ACJ72_08860</name>
</gene>
<evidence type="ECO:0000313" key="1">
    <source>
        <dbReference type="EMBL" id="OAX76847.1"/>
    </source>
</evidence>
<sequence length="43" mass="4949">IVINSRESVTTEISLIFLLHDFNLKILDFVKESQETLITNNSI</sequence>
<feature type="non-terminal residue" evidence="1">
    <location>
        <position position="1"/>
    </location>
</feature>
<evidence type="ECO:0000313" key="2">
    <source>
        <dbReference type="Proteomes" id="UP000091918"/>
    </source>
</evidence>
<organism evidence="1 2">
    <name type="scientific">Emergomyces africanus</name>
    <dbReference type="NCBI Taxonomy" id="1955775"/>
    <lineage>
        <taxon>Eukaryota</taxon>
        <taxon>Fungi</taxon>
        <taxon>Dikarya</taxon>
        <taxon>Ascomycota</taxon>
        <taxon>Pezizomycotina</taxon>
        <taxon>Eurotiomycetes</taxon>
        <taxon>Eurotiomycetidae</taxon>
        <taxon>Onygenales</taxon>
        <taxon>Ajellomycetaceae</taxon>
        <taxon>Emergomyces</taxon>
    </lineage>
</organism>
<keyword evidence="2" id="KW-1185">Reference proteome</keyword>
<comment type="caution">
    <text evidence="1">The sequence shown here is derived from an EMBL/GenBank/DDBJ whole genome shotgun (WGS) entry which is preliminary data.</text>
</comment>
<dbReference type="AlphaFoldDB" id="A0A1B7NJQ4"/>
<accession>A0A1B7NJQ4</accession>